<reference evidence="1 2" key="1">
    <citation type="submission" date="2020-04" db="EMBL/GenBank/DDBJ databases">
        <authorList>
            <person name="Yoon J."/>
        </authorList>
    </citation>
    <scope>NUCLEOTIDE SEQUENCE [LARGE SCALE GENOMIC DNA]</scope>
    <source>
        <strain evidence="1 2">KMU-115</strain>
    </source>
</reference>
<dbReference type="RefSeq" id="WP_168623568.1">
    <property type="nucleotide sequence ID" value="NZ_JAAZQQ010000003.1"/>
</dbReference>
<sequence>MPVRQTILRASALAVLAGSGLAAALNMGLIGAASRPAAPAQVAQPAPDQPPAAPALPLTADTAGVRLPASAPMPPALPVAAGAPVPAPLPDAAPQAAPATDIARSPLGLPCGLEVAGTAMPGAMVALDVMDPCRPGMRVEVEHAGLTFAAATDAMGLLTLDVPALEAPAIFTVRLADETLGMALVPVPDLGGIGRVAVAWEEDRAIELHAFENDAAFGAPGHVWQDAPGDVTLVTAGTGGVLTRLGDPTVEAPRIAQVYTYPVAVAGALALSVDIPVTSASCGQPVRAQSLRLRDGAVETQEIRLTLPGCDAVGDYLVLQNLFDDLRLAGN</sequence>
<dbReference type="EMBL" id="JAAZQQ010000003">
    <property type="protein sequence ID" value="NKX45186.1"/>
    <property type="molecule type" value="Genomic_DNA"/>
</dbReference>
<gene>
    <name evidence="1" type="ORF">HCU73_11330</name>
</gene>
<proteinExistence type="predicted"/>
<protein>
    <recommendedName>
        <fullName evidence="3">Translocase</fullName>
    </recommendedName>
</protein>
<dbReference type="Proteomes" id="UP000526408">
    <property type="component" value="Unassembled WGS sequence"/>
</dbReference>
<evidence type="ECO:0008006" key="3">
    <source>
        <dbReference type="Google" id="ProtNLM"/>
    </source>
</evidence>
<keyword evidence="2" id="KW-1185">Reference proteome</keyword>
<comment type="caution">
    <text evidence="1">The sequence shown here is derived from an EMBL/GenBank/DDBJ whole genome shotgun (WGS) entry which is preliminary data.</text>
</comment>
<dbReference type="AlphaFoldDB" id="A0A7X6GZC5"/>
<accession>A0A7X6GZC5</accession>
<name>A0A7X6GZC5_9RHOB</name>
<evidence type="ECO:0000313" key="1">
    <source>
        <dbReference type="EMBL" id="NKX45186.1"/>
    </source>
</evidence>
<evidence type="ECO:0000313" key="2">
    <source>
        <dbReference type="Proteomes" id="UP000526408"/>
    </source>
</evidence>
<organism evidence="1 2">
    <name type="scientific">Roseicyclus persicicus</name>
    <dbReference type="NCBI Taxonomy" id="2650661"/>
    <lineage>
        <taxon>Bacteria</taxon>
        <taxon>Pseudomonadati</taxon>
        <taxon>Pseudomonadota</taxon>
        <taxon>Alphaproteobacteria</taxon>
        <taxon>Rhodobacterales</taxon>
        <taxon>Roseobacteraceae</taxon>
        <taxon>Roseicyclus</taxon>
    </lineage>
</organism>